<gene>
    <name evidence="10" type="primary">sodA</name>
    <name evidence="10" type="ORF">SOCEGT47_062680</name>
</gene>
<feature type="domain" description="Manganese/iron superoxide dismutase N-terminal" evidence="8">
    <location>
        <begin position="6"/>
        <end position="82"/>
    </location>
</feature>
<dbReference type="Gene3D" id="3.55.40.20">
    <property type="entry name" value="Iron/manganese superoxide dismutase, C-terminal domain"/>
    <property type="match status" value="1"/>
</dbReference>
<evidence type="ECO:0000256" key="3">
    <source>
        <dbReference type="ARBA" id="ARBA00022723"/>
    </source>
</evidence>
<dbReference type="InterPro" id="IPR019833">
    <property type="entry name" value="Mn/Fe_SOD_BS"/>
</dbReference>
<dbReference type="FunFam" id="1.10.287.990:FF:000002">
    <property type="entry name" value="Superoxide dismutase"/>
    <property type="match status" value="1"/>
</dbReference>
<keyword evidence="4 7" id="KW-0560">Oxidoreductase</keyword>
<dbReference type="InterPro" id="IPR036314">
    <property type="entry name" value="SOD_C_sf"/>
</dbReference>
<dbReference type="PROSITE" id="PS00088">
    <property type="entry name" value="SOD_MN"/>
    <property type="match status" value="1"/>
</dbReference>
<accession>A0A4P2Q8A7</accession>
<feature type="binding site" evidence="6">
    <location>
        <position position="74"/>
    </location>
    <ligand>
        <name>Mn(2+)</name>
        <dbReference type="ChEBI" id="CHEBI:29035"/>
    </ligand>
</feature>
<dbReference type="OrthoDB" id="9803125at2"/>
<dbReference type="Pfam" id="PF00081">
    <property type="entry name" value="Sod_Fe_N"/>
    <property type="match status" value="1"/>
</dbReference>
<evidence type="ECO:0000256" key="1">
    <source>
        <dbReference type="ARBA" id="ARBA00008714"/>
    </source>
</evidence>
<feature type="binding site" evidence="6">
    <location>
        <position position="160"/>
    </location>
    <ligand>
        <name>Mn(2+)</name>
        <dbReference type="ChEBI" id="CHEBI:29035"/>
    </ligand>
</feature>
<keyword evidence="5" id="KW-0408">Iron</keyword>
<reference evidence="10 11" key="1">
    <citation type="submission" date="2015-09" db="EMBL/GenBank/DDBJ databases">
        <title>Sorangium comparison.</title>
        <authorList>
            <person name="Zaburannyi N."/>
            <person name="Bunk B."/>
            <person name="Overmann J."/>
            <person name="Mueller R."/>
        </authorList>
    </citation>
    <scope>NUCLEOTIDE SEQUENCE [LARGE SCALE GENOMIC DNA]</scope>
    <source>
        <strain evidence="10 11">So ceGT47</strain>
    </source>
</reference>
<dbReference type="InterPro" id="IPR036324">
    <property type="entry name" value="Mn/Fe_SOD_N_sf"/>
</dbReference>
<evidence type="ECO:0000313" key="11">
    <source>
        <dbReference type="Proteomes" id="UP000295781"/>
    </source>
</evidence>
<dbReference type="PRINTS" id="PR01703">
    <property type="entry name" value="MNSODISMTASE"/>
</dbReference>
<dbReference type="AlphaFoldDB" id="A0A4P2Q8A7"/>
<comment type="catalytic activity">
    <reaction evidence="7">
        <text>2 superoxide + 2 H(+) = H2O2 + O2</text>
        <dbReference type="Rhea" id="RHEA:20696"/>
        <dbReference type="ChEBI" id="CHEBI:15378"/>
        <dbReference type="ChEBI" id="CHEBI:15379"/>
        <dbReference type="ChEBI" id="CHEBI:16240"/>
        <dbReference type="ChEBI" id="CHEBI:18421"/>
        <dbReference type="EC" id="1.15.1.1"/>
    </reaction>
</comment>
<dbReference type="GO" id="GO:0046872">
    <property type="term" value="F:metal ion binding"/>
    <property type="evidence" value="ECO:0007669"/>
    <property type="project" value="UniProtKB-KW"/>
</dbReference>
<evidence type="ECO:0000256" key="6">
    <source>
        <dbReference type="PIRSR" id="PIRSR000349-1"/>
    </source>
</evidence>
<evidence type="ECO:0000256" key="5">
    <source>
        <dbReference type="ARBA" id="ARBA00023004"/>
    </source>
</evidence>
<name>A0A4P2Q8A7_SORCE</name>
<feature type="domain" description="Manganese/iron superoxide dismutase C-terminal" evidence="9">
    <location>
        <begin position="101"/>
        <end position="189"/>
    </location>
</feature>
<dbReference type="SUPFAM" id="SSF54719">
    <property type="entry name" value="Fe,Mn superoxide dismutase (SOD), C-terminal domain"/>
    <property type="match status" value="1"/>
</dbReference>
<dbReference type="InterPro" id="IPR019832">
    <property type="entry name" value="Mn/Fe_SOD_C"/>
</dbReference>
<evidence type="ECO:0000256" key="4">
    <source>
        <dbReference type="ARBA" id="ARBA00023002"/>
    </source>
</evidence>
<evidence type="ECO:0000259" key="9">
    <source>
        <dbReference type="Pfam" id="PF02777"/>
    </source>
</evidence>
<evidence type="ECO:0000256" key="2">
    <source>
        <dbReference type="ARBA" id="ARBA00012682"/>
    </source>
</evidence>
<evidence type="ECO:0000259" key="8">
    <source>
        <dbReference type="Pfam" id="PF00081"/>
    </source>
</evidence>
<dbReference type="PANTHER" id="PTHR42769:SF3">
    <property type="entry name" value="SUPEROXIDE DISMUTASE [FE] 2, CHLOROPLASTIC"/>
    <property type="match status" value="1"/>
</dbReference>
<sequence length="198" mass="21971">MYVDVIPLPYAKDALEPVMKQETVEFHYERHHKGYMAKLKSLIAGKPEEGKSLVELMRTSSGAVFNNAAQVWNHDFFWESMKPNGGGAPPAGDVGDLIAGLGGWEKFRADFIAAGVARFGSGYAWLVLDRGKGRIIDTPNAENPLTTGATPLLTCDVWEHAYYLDHRNNRQAFLEVFLDRLVSWDFVARNARAASQAA</sequence>
<dbReference type="InterPro" id="IPR019831">
    <property type="entry name" value="Mn/Fe_SOD_N"/>
</dbReference>
<dbReference type="PANTHER" id="PTHR42769">
    <property type="entry name" value="SUPEROXIDE DISMUTASE"/>
    <property type="match status" value="1"/>
</dbReference>
<evidence type="ECO:0000313" key="10">
    <source>
        <dbReference type="EMBL" id="AUX25719.1"/>
    </source>
</evidence>
<feature type="binding site" evidence="6">
    <location>
        <position position="156"/>
    </location>
    <ligand>
        <name>Mn(2+)</name>
        <dbReference type="ChEBI" id="CHEBI:29035"/>
    </ligand>
</feature>
<comment type="similarity">
    <text evidence="1 7">Belongs to the iron/manganese superoxide dismutase family.</text>
</comment>
<organism evidence="10 11">
    <name type="scientific">Sorangium cellulosum</name>
    <name type="common">Polyangium cellulosum</name>
    <dbReference type="NCBI Taxonomy" id="56"/>
    <lineage>
        <taxon>Bacteria</taxon>
        <taxon>Pseudomonadati</taxon>
        <taxon>Myxococcota</taxon>
        <taxon>Polyangia</taxon>
        <taxon>Polyangiales</taxon>
        <taxon>Polyangiaceae</taxon>
        <taxon>Sorangium</taxon>
    </lineage>
</organism>
<comment type="function">
    <text evidence="7">Destroys radicals which are normally produced within the cells and which are toxic to biological systems.</text>
</comment>
<dbReference type="EC" id="1.15.1.1" evidence="2 7"/>
<dbReference type="GO" id="GO:0004784">
    <property type="term" value="F:superoxide dismutase activity"/>
    <property type="evidence" value="ECO:0007669"/>
    <property type="project" value="UniProtKB-EC"/>
</dbReference>
<dbReference type="Proteomes" id="UP000295781">
    <property type="component" value="Chromosome"/>
</dbReference>
<dbReference type="InterPro" id="IPR001189">
    <property type="entry name" value="Mn/Fe_SOD"/>
</dbReference>
<protein>
    <recommendedName>
        <fullName evidence="2 7">Superoxide dismutase</fullName>
        <ecNumber evidence="2 7">1.15.1.1</ecNumber>
    </recommendedName>
</protein>
<dbReference type="SUPFAM" id="SSF46609">
    <property type="entry name" value="Fe,Mn superoxide dismutase (SOD), N-terminal domain"/>
    <property type="match status" value="1"/>
</dbReference>
<dbReference type="PIRSF" id="PIRSF000349">
    <property type="entry name" value="SODismutase"/>
    <property type="match status" value="1"/>
</dbReference>
<keyword evidence="3 6" id="KW-0479">Metal-binding</keyword>
<dbReference type="EMBL" id="CP012670">
    <property type="protein sequence ID" value="AUX25719.1"/>
    <property type="molecule type" value="Genomic_DNA"/>
</dbReference>
<proteinExistence type="inferred from homology"/>
<feature type="binding site" evidence="6">
    <location>
        <position position="27"/>
    </location>
    <ligand>
        <name>Mn(2+)</name>
        <dbReference type="ChEBI" id="CHEBI:29035"/>
    </ligand>
</feature>
<dbReference type="Pfam" id="PF02777">
    <property type="entry name" value="Sod_Fe_C"/>
    <property type="match status" value="1"/>
</dbReference>
<dbReference type="Gene3D" id="1.10.287.990">
    <property type="entry name" value="Fe,Mn superoxide dismutase (SOD) domain"/>
    <property type="match status" value="1"/>
</dbReference>
<evidence type="ECO:0000256" key="7">
    <source>
        <dbReference type="RuleBase" id="RU000414"/>
    </source>
</evidence>